<dbReference type="EMBL" id="VSRR010000226">
    <property type="protein sequence ID" value="MPC12622.1"/>
    <property type="molecule type" value="Genomic_DNA"/>
</dbReference>
<dbReference type="Proteomes" id="UP000324222">
    <property type="component" value="Unassembled WGS sequence"/>
</dbReference>
<proteinExistence type="predicted"/>
<organism evidence="2 3">
    <name type="scientific">Portunus trituberculatus</name>
    <name type="common">Swimming crab</name>
    <name type="synonym">Neptunus trituberculatus</name>
    <dbReference type="NCBI Taxonomy" id="210409"/>
    <lineage>
        <taxon>Eukaryota</taxon>
        <taxon>Metazoa</taxon>
        <taxon>Ecdysozoa</taxon>
        <taxon>Arthropoda</taxon>
        <taxon>Crustacea</taxon>
        <taxon>Multicrustacea</taxon>
        <taxon>Malacostraca</taxon>
        <taxon>Eumalacostraca</taxon>
        <taxon>Eucarida</taxon>
        <taxon>Decapoda</taxon>
        <taxon>Pleocyemata</taxon>
        <taxon>Brachyura</taxon>
        <taxon>Eubrachyura</taxon>
        <taxon>Portunoidea</taxon>
        <taxon>Portunidae</taxon>
        <taxon>Portuninae</taxon>
        <taxon>Portunus</taxon>
    </lineage>
</organism>
<keyword evidence="1" id="KW-0472">Membrane</keyword>
<feature type="transmembrane region" description="Helical" evidence="1">
    <location>
        <begin position="17"/>
        <end position="35"/>
    </location>
</feature>
<evidence type="ECO:0000313" key="2">
    <source>
        <dbReference type="EMBL" id="MPC12622.1"/>
    </source>
</evidence>
<protein>
    <submittedName>
        <fullName evidence="2">Uncharacterized protein</fullName>
    </submittedName>
</protein>
<comment type="caution">
    <text evidence="2">The sequence shown here is derived from an EMBL/GenBank/DDBJ whole genome shotgun (WGS) entry which is preliminary data.</text>
</comment>
<evidence type="ECO:0000313" key="3">
    <source>
        <dbReference type="Proteomes" id="UP000324222"/>
    </source>
</evidence>
<keyword evidence="1" id="KW-1133">Transmembrane helix</keyword>
<sequence>MTSVICTRAGVGLDVKLVYVCFACDFTVLGLGYLVKGSPPLSNQFGNFMKGQARLSLPQYLSLVSHEQHLSYFLATTCQLSERVAKGEPGNEAGWRNSDIRAVLKYPQPINLQTVTALLLNKT</sequence>
<gene>
    <name evidence="2" type="ORF">E2C01_005327</name>
</gene>
<evidence type="ECO:0000256" key="1">
    <source>
        <dbReference type="SAM" id="Phobius"/>
    </source>
</evidence>
<keyword evidence="3" id="KW-1185">Reference proteome</keyword>
<name>A0A5B7CSB3_PORTR</name>
<accession>A0A5B7CSB3</accession>
<reference evidence="2 3" key="1">
    <citation type="submission" date="2019-05" db="EMBL/GenBank/DDBJ databases">
        <title>Another draft genome of Portunus trituberculatus and its Hox gene families provides insights of decapod evolution.</title>
        <authorList>
            <person name="Jeong J.-H."/>
            <person name="Song I."/>
            <person name="Kim S."/>
            <person name="Choi T."/>
            <person name="Kim D."/>
            <person name="Ryu S."/>
            <person name="Kim W."/>
        </authorList>
    </citation>
    <scope>NUCLEOTIDE SEQUENCE [LARGE SCALE GENOMIC DNA]</scope>
    <source>
        <tissue evidence="2">Muscle</tissue>
    </source>
</reference>
<dbReference type="AlphaFoldDB" id="A0A5B7CSB3"/>
<keyword evidence="1" id="KW-0812">Transmembrane</keyword>